<dbReference type="RefSeq" id="WP_179443924.1">
    <property type="nucleotide sequence ID" value="NZ_JACBZS010000001.1"/>
</dbReference>
<evidence type="ECO:0000256" key="1">
    <source>
        <dbReference type="ARBA" id="ARBA00022729"/>
    </source>
</evidence>
<dbReference type="EMBL" id="JACBZS010000001">
    <property type="protein sequence ID" value="NYI69908.1"/>
    <property type="molecule type" value="Genomic_DNA"/>
</dbReference>
<dbReference type="AlphaFoldDB" id="A0A7Z0D6R6"/>
<organism evidence="3 4">
    <name type="scientific">Naumannella cuiyingiana</name>
    <dbReference type="NCBI Taxonomy" id="1347891"/>
    <lineage>
        <taxon>Bacteria</taxon>
        <taxon>Bacillati</taxon>
        <taxon>Actinomycetota</taxon>
        <taxon>Actinomycetes</taxon>
        <taxon>Propionibacteriales</taxon>
        <taxon>Propionibacteriaceae</taxon>
        <taxon>Naumannella</taxon>
    </lineage>
</organism>
<evidence type="ECO:0008006" key="5">
    <source>
        <dbReference type="Google" id="ProtNLM"/>
    </source>
</evidence>
<keyword evidence="4" id="KW-1185">Reference proteome</keyword>
<reference evidence="3 4" key="1">
    <citation type="submission" date="2020-07" db="EMBL/GenBank/DDBJ databases">
        <title>Sequencing the genomes of 1000 actinobacteria strains.</title>
        <authorList>
            <person name="Klenk H.-P."/>
        </authorList>
    </citation>
    <scope>NUCLEOTIDE SEQUENCE [LARGE SCALE GENOMIC DNA]</scope>
    <source>
        <strain evidence="3 4">DSM 103164</strain>
    </source>
</reference>
<sequence>MAEQRPPGTASTFSTRWILGIAALVAISLVGAVAFLTSPFAGTGANRPATPAPTTPATAYAVPDAPVTGGVGKPVEWYQHTGRGTVTVHEASWETRGTVPPADGLRYLVLDVEVACTEGTLAVNPLYLSAEDSRGNEAFLAQMSGYQPELPEVVLEPGKAVRAKATFEVAPGETTVIFTEELFNPILQITVDGPR</sequence>
<dbReference type="Proteomes" id="UP000527616">
    <property type="component" value="Unassembled WGS sequence"/>
</dbReference>
<protein>
    <recommendedName>
        <fullName evidence="5">DUF4352 domain-containing protein</fullName>
    </recommendedName>
</protein>
<comment type="caution">
    <text evidence="3">The sequence shown here is derived from an EMBL/GenBank/DDBJ whole genome shotgun (WGS) entry which is preliminary data.</text>
</comment>
<accession>A0A7Z0D6R6</accession>
<keyword evidence="2" id="KW-1133">Transmembrane helix</keyword>
<evidence type="ECO:0000313" key="4">
    <source>
        <dbReference type="Proteomes" id="UP000527616"/>
    </source>
</evidence>
<keyword evidence="1" id="KW-0732">Signal</keyword>
<keyword evidence="2" id="KW-0472">Membrane</keyword>
<proteinExistence type="predicted"/>
<name>A0A7Z0D6R6_9ACTN</name>
<gene>
    <name evidence="3" type="ORF">GGQ54_000468</name>
</gene>
<dbReference type="Gene3D" id="2.60.40.1240">
    <property type="match status" value="1"/>
</dbReference>
<feature type="transmembrane region" description="Helical" evidence="2">
    <location>
        <begin position="17"/>
        <end position="37"/>
    </location>
</feature>
<evidence type="ECO:0000313" key="3">
    <source>
        <dbReference type="EMBL" id="NYI69908.1"/>
    </source>
</evidence>
<keyword evidence="2" id="KW-0812">Transmembrane</keyword>
<evidence type="ECO:0000256" key="2">
    <source>
        <dbReference type="SAM" id="Phobius"/>
    </source>
</evidence>
<dbReference type="InterPro" id="IPR029050">
    <property type="entry name" value="Immunoprotect_excell_Ig-like"/>
</dbReference>